<dbReference type="Proteomes" id="UP000070467">
    <property type="component" value="Unassembled WGS sequence"/>
</dbReference>
<gene>
    <name evidence="3" type="ORF">HMPREF1871_00980</name>
</gene>
<evidence type="ECO:0000313" key="4">
    <source>
        <dbReference type="Proteomes" id="UP000070467"/>
    </source>
</evidence>
<proteinExistence type="predicted"/>
<protein>
    <recommendedName>
        <fullName evidence="2">Recombinase domain-containing protein</fullName>
    </recommendedName>
</protein>
<organism evidence="3 4">
    <name type="scientific">Gemelliphila asaccharolytica</name>
    <dbReference type="NCBI Taxonomy" id="502393"/>
    <lineage>
        <taxon>Bacteria</taxon>
        <taxon>Bacillati</taxon>
        <taxon>Bacillota</taxon>
        <taxon>Bacilli</taxon>
        <taxon>Bacillales</taxon>
        <taxon>Gemellaceae</taxon>
        <taxon>Gemelliphila</taxon>
    </lineage>
</organism>
<reference evidence="3 4" key="1">
    <citation type="submission" date="2016-01" db="EMBL/GenBank/DDBJ databases">
        <authorList>
            <person name="Mitreva M."/>
            <person name="Pepin K.H."/>
            <person name="Mihindukulasuriya K.A."/>
            <person name="Fulton R."/>
            <person name="Fronick C."/>
            <person name="O'Laughlin M."/>
            <person name="Miner T."/>
            <person name="Herter B."/>
            <person name="Rosa B.A."/>
            <person name="Cordes M."/>
            <person name="Tomlinson C."/>
            <person name="Wollam A."/>
            <person name="Palsikar V.B."/>
            <person name="Mardis E.R."/>
            <person name="Wilson R.K."/>
        </authorList>
    </citation>
    <scope>NUCLEOTIDE SEQUENCE [LARGE SCALE GENOMIC DNA]</scope>
    <source>
        <strain evidence="3 4">KA00071</strain>
    </source>
</reference>
<dbReference type="EMBL" id="LSDB01000052">
    <property type="protein sequence ID" value="KXB57071.1"/>
    <property type="molecule type" value="Genomic_DNA"/>
</dbReference>
<dbReference type="InterPro" id="IPR038109">
    <property type="entry name" value="DNA_bind_recomb_sf"/>
</dbReference>
<keyword evidence="4" id="KW-1185">Reference proteome</keyword>
<dbReference type="Gene3D" id="3.90.1750.20">
    <property type="entry name" value="Putative Large Serine Recombinase, Chain B, Domain 2"/>
    <property type="match status" value="1"/>
</dbReference>
<comment type="caution">
    <text evidence="3">The sequence shown here is derived from an EMBL/GenBank/DDBJ whole genome shotgun (WGS) entry which is preliminary data.</text>
</comment>
<dbReference type="Pfam" id="PF07508">
    <property type="entry name" value="Recombinase"/>
    <property type="match status" value="1"/>
</dbReference>
<dbReference type="InterPro" id="IPR011109">
    <property type="entry name" value="DNA_bind_recombinase_dom"/>
</dbReference>
<evidence type="ECO:0000256" key="1">
    <source>
        <dbReference type="SAM" id="MobiDB-lite"/>
    </source>
</evidence>
<feature type="domain" description="Recombinase" evidence="2">
    <location>
        <begin position="1"/>
        <end position="48"/>
    </location>
</feature>
<sequence length="73" mass="8628">MLENEKYTGSVKLLDSVSKENYYLLKDNHEAIITEEVFNKVQEEKSSRSNLDEDNVRKSRKYSSRLKEDNKNV</sequence>
<feature type="compositionally biased region" description="Basic and acidic residues" evidence="1">
    <location>
        <begin position="43"/>
        <end position="57"/>
    </location>
</feature>
<name>A0ABR5TL36_9BACL</name>
<feature type="region of interest" description="Disordered" evidence="1">
    <location>
        <begin position="43"/>
        <end position="73"/>
    </location>
</feature>
<accession>A0ABR5TL36</accession>
<evidence type="ECO:0000259" key="2">
    <source>
        <dbReference type="Pfam" id="PF07508"/>
    </source>
</evidence>
<evidence type="ECO:0000313" key="3">
    <source>
        <dbReference type="EMBL" id="KXB57071.1"/>
    </source>
</evidence>